<dbReference type="Gene3D" id="1.10.600.10">
    <property type="entry name" value="Farnesyl Diphosphate Synthase"/>
    <property type="match status" value="1"/>
</dbReference>
<feature type="domain" description="Terpene synthase metal-binding" evidence="6">
    <location>
        <begin position="252"/>
        <end position="488"/>
    </location>
</feature>
<evidence type="ECO:0000313" key="7">
    <source>
        <dbReference type="Proteomes" id="UP000504603"/>
    </source>
</evidence>
<keyword evidence="7" id="KW-1185">Reference proteome</keyword>
<dbReference type="GO" id="GO:0000287">
    <property type="term" value="F:magnesium ion binding"/>
    <property type="evidence" value="ECO:0007669"/>
    <property type="project" value="InterPro"/>
</dbReference>
<keyword evidence="2" id="KW-0479">Metal-binding</keyword>
<feature type="domain" description="Terpene synthase N-terminal" evidence="5">
    <location>
        <begin position="17"/>
        <end position="179"/>
    </location>
</feature>
<dbReference type="SUPFAM" id="SSF48239">
    <property type="entry name" value="Terpenoid cyclases/Protein prenyltransferases"/>
    <property type="match status" value="1"/>
</dbReference>
<dbReference type="Pfam" id="PF03936">
    <property type="entry name" value="Terpene_synth_C"/>
    <property type="match status" value="1"/>
</dbReference>
<dbReference type="GO" id="GO:0016102">
    <property type="term" value="P:diterpenoid biosynthetic process"/>
    <property type="evidence" value="ECO:0007669"/>
    <property type="project" value="InterPro"/>
</dbReference>
<dbReference type="InterPro" id="IPR001906">
    <property type="entry name" value="Terpene_synth_N"/>
</dbReference>
<proteinExistence type="predicted"/>
<reference evidence="8" key="1">
    <citation type="submission" date="2025-08" db="UniProtKB">
        <authorList>
            <consortium name="RefSeq"/>
        </authorList>
    </citation>
    <scope>IDENTIFICATION</scope>
    <source>
        <strain evidence="8">OHB3-1</strain>
    </source>
</reference>
<dbReference type="CDD" id="cd00684">
    <property type="entry name" value="Terpene_cyclase_plant_C1"/>
    <property type="match status" value="1"/>
</dbReference>
<dbReference type="GeneID" id="111022283"/>
<dbReference type="Proteomes" id="UP000504603">
    <property type="component" value="Unplaced"/>
</dbReference>
<sequence length="550" mass="64481">MSSETTVRRSANYLPPIWKHDFVQSLTSEFTGEIFVQRFNELKKDVEVIMGQTIDEPLKQLELIDTLQRLGISYHFQNEIKVMLERVNKRDGSDWKKNDLYATALKFRLLRQHEFNISQEVFENFMDETKNFSTCPSEDINVILSLYEASFLSIEGEDVLEAAKSFAINYLEKYIQSSIDELEIVIVKHALEIPIPLHWRMSRLETRWFIDIYERTTNMSPILLEIAKLDFNMVQAIHQEDLKYASSWWRSTGLGEKLSFARDRLMENFLWTIGVGFEPEFRYFRRMSTKLAAFITTIYDVYGTLDELELFTDAVERWEIDAIDQLPDYMKICFLSLHNTINEMAFDVLRTKGVNVIQCLKKVWVDLCKSYMLEAKWYHSGYKPTFQEYIDNAWISIAGPVVLTHTYAFVTSPIQNESLKSLKQYDGVILIRLSSTIQRLADDLGTSSDELRRGDVPKSIQCYMNDHGMSEKNAREHIKQLIDETWKKLNKVEAKNCMLFQRFVEMAKNLTRMSQCMYQYGDGHGIEHQETKDRVMSLLIRPIPIHECTK</sequence>
<dbReference type="SUPFAM" id="SSF48576">
    <property type="entry name" value="Terpenoid synthases"/>
    <property type="match status" value="1"/>
</dbReference>
<dbReference type="PANTHER" id="PTHR31225">
    <property type="entry name" value="OS04G0344100 PROTEIN-RELATED"/>
    <property type="match status" value="1"/>
</dbReference>
<name>A0A6J1DQT5_MOMCH</name>
<comment type="cofactor">
    <cofactor evidence="1">
        <name>Mg(2+)</name>
        <dbReference type="ChEBI" id="CHEBI:18420"/>
    </cofactor>
</comment>
<dbReference type="Pfam" id="PF01397">
    <property type="entry name" value="Terpene_synth"/>
    <property type="match status" value="1"/>
</dbReference>
<dbReference type="OrthoDB" id="1936865at2759"/>
<dbReference type="AlphaFoldDB" id="A0A6J1DQT5"/>
<dbReference type="InterPro" id="IPR008930">
    <property type="entry name" value="Terpenoid_cyclase/PrenylTrfase"/>
</dbReference>
<dbReference type="RefSeq" id="XP_022155141.1">
    <property type="nucleotide sequence ID" value="XM_022299449.1"/>
</dbReference>
<dbReference type="Gene3D" id="1.50.10.130">
    <property type="entry name" value="Terpene synthase, N-terminal domain"/>
    <property type="match status" value="1"/>
</dbReference>
<evidence type="ECO:0000256" key="2">
    <source>
        <dbReference type="ARBA" id="ARBA00022723"/>
    </source>
</evidence>
<dbReference type="InterPro" id="IPR005630">
    <property type="entry name" value="Terpene_synthase_metal-bd"/>
</dbReference>
<gene>
    <name evidence="8" type="primary">LOC111022283</name>
</gene>
<dbReference type="InterPro" id="IPR044814">
    <property type="entry name" value="Terpene_cyclase_plant_C1"/>
</dbReference>
<evidence type="ECO:0000256" key="3">
    <source>
        <dbReference type="ARBA" id="ARBA00022842"/>
    </source>
</evidence>
<dbReference type="KEGG" id="mcha:111022283"/>
<evidence type="ECO:0000313" key="8">
    <source>
        <dbReference type="RefSeq" id="XP_022155141.1"/>
    </source>
</evidence>
<dbReference type="InterPro" id="IPR034741">
    <property type="entry name" value="Terpene_cyclase-like_1_C"/>
</dbReference>
<dbReference type="InterPro" id="IPR050148">
    <property type="entry name" value="Terpene_synthase-like"/>
</dbReference>
<organism evidence="7 8">
    <name type="scientific">Momordica charantia</name>
    <name type="common">Bitter gourd</name>
    <name type="synonym">Balsam pear</name>
    <dbReference type="NCBI Taxonomy" id="3673"/>
    <lineage>
        <taxon>Eukaryota</taxon>
        <taxon>Viridiplantae</taxon>
        <taxon>Streptophyta</taxon>
        <taxon>Embryophyta</taxon>
        <taxon>Tracheophyta</taxon>
        <taxon>Spermatophyta</taxon>
        <taxon>Magnoliopsida</taxon>
        <taxon>eudicotyledons</taxon>
        <taxon>Gunneridae</taxon>
        <taxon>Pentapetalae</taxon>
        <taxon>rosids</taxon>
        <taxon>fabids</taxon>
        <taxon>Cucurbitales</taxon>
        <taxon>Cucurbitaceae</taxon>
        <taxon>Momordiceae</taxon>
        <taxon>Momordica</taxon>
    </lineage>
</organism>
<keyword evidence="3" id="KW-0460">Magnesium</keyword>
<protein>
    <submittedName>
        <fullName evidence="8">LOW QUALITY PROTEIN: terpene synthase 10-like</fullName>
    </submittedName>
</protein>
<dbReference type="InterPro" id="IPR036965">
    <property type="entry name" value="Terpene_synth_N_sf"/>
</dbReference>
<evidence type="ECO:0000256" key="1">
    <source>
        <dbReference type="ARBA" id="ARBA00001946"/>
    </source>
</evidence>
<dbReference type="InterPro" id="IPR008949">
    <property type="entry name" value="Isoprenoid_synthase_dom_sf"/>
</dbReference>
<accession>A0A6J1DQT5</accession>
<evidence type="ECO:0000259" key="5">
    <source>
        <dbReference type="Pfam" id="PF01397"/>
    </source>
</evidence>
<dbReference type="SFLD" id="SFLDS00005">
    <property type="entry name" value="Isoprenoid_Synthase_Type_I"/>
    <property type="match status" value="1"/>
</dbReference>
<dbReference type="FunFam" id="1.50.10.130:FF:000001">
    <property type="entry name" value="Isoprene synthase, chloroplastic"/>
    <property type="match status" value="1"/>
</dbReference>
<keyword evidence="4" id="KW-0456">Lyase</keyword>
<evidence type="ECO:0000256" key="4">
    <source>
        <dbReference type="ARBA" id="ARBA00023239"/>
    </source>
</evidence>
<dbReference type="SFLD" id="SFLDG01019">
    <property type="entry name" value="Terpene_Cyclase_Like_1_C_Termi"/>
    <property type="match status" value="1"/>
</dbReference>
<dbReference type="GO" id="GO:0010333">
    <property type="term" value="F:terpene synthase activity"/>
    <property type="evidence" value="ECO:0007669"/>
    <property type="project" value="InterPro"/>
</dbReference>
<evidence type="ECO:0000259" key="6">
    <source>
        <dbReference type="Pfam" id="PF03936"/>
    </source>
</evidence>
<dbReference type="PANTHER" id="PTHR31225:SF9">
    <property type="entry name" value="TERPENE SYNTHASE 10"/>
    <property type="match status" value="1"/>
</dbReference>
<dbReference type="FunFam" id="1.10.600.10:FF:000007">
    <property type="entry name" value="Isoprene synthase, chloroplastic"/>
    <property type="match status" value="1"/>
</dbReference>